<dbReference type="Pfam" id="PF00487">
    <property type="entry name" value="FA_desaturase"/>
    <property type="match status" value="1"/>
</dbReference>
<comment type="subcellular location">
    <subcellularLocation>
        <location evidence="1">Membrane</location>
    </subcellularLocation>
</comment>
<dbReference type="GO" id="GO:0006629">
    <property type="term" value="P:lipid metabolic process"/>
    <property type="evidence" value="ECO:0007669"/>
    <property type="project" value="UniProtKB-KW"/>
</dbReference>
<dbReference type="AlphaFoldDB" id="A0A078GD03"/>
<keyword evidence="5" id="KW-0472">Membrane</keyword>
<dbReference type="PaxDb" id="3708-A0A078GD03"/>
<evidence type="ECO:0000256" key="5">
    <source>
        <dbReference type="SAM" id="Phobius"/>
    </source>
</evidence>
<keyword evidence="3" id="KW-0560">Oxidoreductase</keyword>
<protein>
    <submittedName>
        <fullName evidence="8">BnaA08g12800D protein</fullName>
    </submittedName>
</protein>
<dbReference type="Pfam" id="PF24818">
    <property type="entry name" value="PH_TRF2_HOY1"/>
    <property type="match status" value="1"/>
</dbReference>
<evidence type="ECO:0000256" key="1">
    <source>
        <dbReference type="ARBA" id="ARBA00004370"/>
    </source>
</evidence>
<evidence type="ECO:0000313" key="8">
    <source>
        <dbReference type="EMBL" id="CDY23266.1"/>
    </source>
</evidence>
<dbReference type="Gramene" id="CDY23266">
    <property type="protein sequence ID" value="CDY23266"/>
    <property type="gene ID" value="GSBRNA2T00021829001"/>
</dbReference>
<dbReference type="InterPro" id="IPR012171">
    <property type="entry name" value="Fatty_acid_desaturase"/>
</dbReference>
<sequence length="335" mass="38488">MVLFKKKSINQGKKVLWSSGIGAPAGVPAPGFESWPLRNLHMGCSIRDRRPLHGEPHGDVLAASMLTSVSSLDHLDGARILGPGTLTLLLSRQPLFFWETNPQPRKHTLWQATSLAWNFFCFFFFLTARHSQTHVDSVNQIAVTTDLMITSFPHYLLLVTHCFMILLFQLFKIDVLKAWKSVLASVISYALGLFMIAKAPWYLLLLAWAWTGTAVTGFFVIGHDCAHESFSNNKLVEDIVGTLAFLPLVDPYEPWRFKHDRHHAKTNTLVPIILGYSPIRPWLSIAHWVNWHFNLRKFRPSEVNRFWLMPWLGYHFWMSTFTMVHHTAQAQCRRV</sequence>
<comment type="similarity">
    <text evidence="2">Belongs to the fatty acid desaturase type 1 family.</text>
</comment>
<evidence type="ECO:0000259" key="6">
    <source>
        <dbReference type="Pfam" id="PF00487"/>
    </source>
</evidence>
<evidence type="ECO:0000256" key="4">
    <source>
        <dbReference type="ARBA" id="ARBA00023098"/>
    </source>
</evidence>
<evidence type="ECO:0000313" key="9">
    <source>
        <dbReference type="Proteomes" id="UP000028999"/>
    </source>
</evidence>
<dbReference type="GO" id="GO:0016020">
    <property type="term" value="C:membrane"/>
    <property type="evidence" value="ECO:0007669"/>
    <property type="project" value="UniProtKB-SubCell"/>
</dbReference>
<dbReference type="EMBL" id="LK032142">
    <property type="protein sequence ID" value="CDY23266.1"/>
    <property type="molecule type" value="Genomic_DNA"/>
</dbReference>
<dbReference type="GO" id="GO:0045485">
    <property type="term" value="F:omega-6 fatty acid desaturase activity"/>
    <property type="evidence" value="ECO:0000318"/>
    <property type="project" value="GO_Central"/>
</dbReference>
<feature type="transmembrane region" description="Helical" evidence="5">
    <location>
        <begin position="178"/>
        <end position="196"/>
    </location>
</feature>
<keyword evidence="5" id="KW-0812">Transmembrane</keyword>
<feature type="domain" description="TRF2/HOY1 PH-like" evidence="7">
    <location>
        <begin position="83"/>
        <end position="114"/>
    </location>
</feature>
<dbReference type="Proteomes" id="UP000028999">
    <property type="component" value="Unassembled WGS sequence"/>
</dbReference>
<feature type="domain" description="Fatty acid desaturase" evidence="6">
    <location>
        <begin position="200"/>
        <end position="276"/>
    </location>
</feature>
<feature type="transmembrane region" description="Helical" evidence="5">
    <location>
        <begin position="115"/>
        <end position="132"/>
    </location>
</feature>
<name>A0A078GD03_BRANA</name>
<dbReference type="InterPro" id="IPR005804">
    <property type="entry name" value="FA_desaturase_dom"/>
</dbReference>
<keyword evidence="9" id="KW-1185">Reference proteome</keyword>
<feature type="transmembrane region" description="Helical" evidence="5">
    <location>
        <begin position="152"/>
        <end position="171"/>
    </location>
</feature>
<organism evidence="8 9">
    <name type="scientific">Brassica napus</name>
    <name type="common">Rape</name>
    <dbReference type="NCBI Taxonomy" id="3708"/>
    <lineage>
        <taxon>Eukaryota</taxon>
        <taxon>Viridiplantae</taxon>
        <taxon>Streptophyta</taxon>
        <taxon>Embryophyta</taxon>
        <taxon>Tracheophyta</taxon>
        <taxon>Spermatophyta</taxon>
        <taxon>Magnoliopsida</taxon>
        <taxon>eudicotyledons</taxon>
        <taxon>Gunneridae</taxon>
        <taxon>Pentapetalae</taxon>
        <taxon>rosids</taxon>
        <taxon>malvids</taxon>
        <taxon>Brassicales</taxon>
        <taxon>Brassicaceae</taxon>
        <taxon>Brassiceae</taxon>
        <taxon>Brassica</taxon>
    </lineage>
</organism>
<proteinExistence type="inferred from homology"/>
<keyword evidence="4" id="KW-0443">Lipid metabolism</keyword>
<accession>A0A078GD03</accession>
<evidence type="ECO:0000256" key="3">
    <source>
        <dbReference type="ARBA" id="ARBA00023002"/>
    </source>
</evidence>
<dbReference type="InterPro" id="IPR057939">
    <property type="entry name" value="TRF2_HOY1_PH"/>
</dbReference>
<gene>
    <name evidence="8" type="primary">BnaA08g12800D</name>
    <name evidence="8" type="ORF">GSBRNA2T00021829001</name>
</gene>
<reference evidence="8 9" key="1">
    <citation type="journal article" date="2014" name="Science">
        <title>Plant genetics. Early allopolyploid evolution in the post-Neolithic Brassica napus oilseed genome.</title>
        <authorList>
            <person name="Chalhoub B."/>
            <person name="Denoeud F."/>
            <person name="Liu S."/>
            <person name="Parkin I.A."/>
            <person name="Tang H."/>
            <person name="Wang X."/>
            <person name="Chiquet J."/>
            <person name="Belcram H."/>
            <person name="Tong C."/>
            <person name="Samans B."/>
            <person name="Correa M."/>
            <person name="Da Silva C."/>
            <person name="Just J."/>
            <person name="Falentin C."/>
            <person name="Koh C.S."/>
            <person name="Le Clainche I."/>
            <person name="Bernard M."/>
            <person name="Bento P."/>
            <person name="Noel B."/>
            <person name="Labadie K."/>
            <person name="Alberti A."/>
            <person name="Charles M."/>
            <person name="Arnaud D."/>
            <person name="Guo H."/>
            <person name="Daviaud C."/>
            <person name="Alamery S."/>
            <person name="Jabbari K."/>
            <person name="Zhao M."/>
            <person name="Edger P.P."/>
            <person name="Chelaifa H."/>
            <person name="Tack D."/>
            <person name="Lassalle G."/>
            <person name="Mestiri I."/>
            <person name="Schnel N."/>
            <person name="Le Paslier M.C."/>
            <person name="Fan G."/>
            <person name="Renault V."/>
            <person name="Bayer P.E."/>
            <person name="Golicz A.A."/>
            <person name="Manoli S."/>
            <person name="Lee T.H."/>
            <person name="Thi V.H."/>
            <person name="Chalabi S."/>
            <person name="Hu Q."/>
            <person name="Fan C."/>
            <person name="Tollenaere R."/>
            <person name="Lu Y."/>
            <person name="Battail C."/>
            <person name="Shen J."/>
            <person name="Sidebottom C.H."/>
            <person name="Wang X."/>
            <person name="Canaguier A."/>
            <person name="Chauveau A."/>
            <person name="Berard A."/>
            <person name="Deniot G."/>
            <person name="Guan M."/>
            <person name="Liu Z."/>
            <person name="Sun F."/>
            <person name="Lim Y.P."/>
            <person name="Lyons E."/>
            <person name="Town C.D."/>
            <person name="Bancroft I."/>
            <person name="Wang X."/>
            <person name="Meng J."/>
            <person name="Ma J."/>
            <person name="Pires J.C."/>
            <person name="King G.J."/>
            <person name="Brunel D."/>
            <person name="Delourme R."/>
            <person name="Renard M."/>
            <person name="Aury J.M."/>
            <person name="Adams K.L."/>
            <person name="Batley J."/>
            <person name="Snowdon R.J."/>
            <person name="Tost J."/>
            <person name="Edwards D."/>
            <person name="Zhou Y."/>
            <person name="Hua W."/>
            <person name="Sharpe A.G."/>
            <person name="Paterson A.H."/>
            <person name="Guan C."/>
            <person name="Wincker P."/>
        </authorList>
    </citation>
    <scope>NUCLEOTIDE SEQUENCE [LARGE SCALE GENOMIC DNA]</scope>
    <source>
        <strain evidence="9">cv. Darmor-bzh</strain>
    </source>
</reference>
<feature type="transmembrane region" description="Helical" evidence="5">
    <location>
        <begin position="202"/>
        <end position="221"/>
    </location>
</feature>
<dbReference type="PANTHER" id="PTHR32100">
    <property type="entry name" value="OMEGA-6 FATTY ACID DESATURASE, CHLOROPLASTIC"/>
    <property type="match status" value="1"/>
</dbReference>
<keyword evidence="5" id="KW-1133">Transmembrane helix</keyword>
<evidence type="ECO:0000256" key="2">
    <source>
        <dbReference type="ARBA" id="ARBA00009295"/>
    </source>
</evidence>
<evidence type="ECO:0000259" key="7">
    <source>
        <dbReference type="Pfam" id="PF24818"/>
    </source>
</evidence>
<dbReference type="STRING" id="3708.A0A078GD03"/>